<feature type="compositionally biased region" description="Basic and acidic residues" evidence="1">
    <location>
        <begin position="11"/>
        <end position="34"/>
    </location>
</feature>
<feature type="transmembrane region" description="Helical" evidence="2">
    <location>
        <begin position="109"/>
        <end position="132"/>
    </location>
</feature>
<dbReference type="Proteomes" id="UP001303373">
    <property type="component" value="Chromosome 1"/>
</dbReference>
<evidence type="ECO:0000313" key="3">
    <source>
        <dbReference type="EMBL" id="WPG97584.1"/>
    </source>
</evidence>
<feature type="compositionally biased region" description="Low complexity" evidence="1">
    <location>
        <begin position="1"/>
        <end position="10"/>
    </location>
</feature>
<feature type="region of interest" description="Disordered" evidence="1">
    <location>
        <begin position="140"/>
        <end position="168"/>
    </location>
</feature>
<evidence type="ECO:0000313" key="4">
    <source>
        <dbReference type="Proteomes" id="UP001303373"/>
    </source>
</evidence>
<keyword evidence="2" id="KW-1133">Transmembrane helix</keyword>
<keyword evidence="4" id="KW-1185">Reference proteome</keyword>
<protein>
    <recommendedName>
        <fullName evidence="5">Apple domain-containing protein</fullName>
    </recommendedName>
</protein>
<dbReference type="AlphaFoldDB" id="A0AAQ3R716"/>
<sequence length="298" mass="31548">MAASSTVSVSTDDHDHDHIRSPTLGSDEHDFHEQPPQRLSALYQYHNAPEVAPAHGLEYDDTPYPVSDKYPVVRELNYANSYNAKHTYSNNNNNNSNSRPPRIIFGMKIPTFFMVAGVMSLIIVGAAVGGAVGGKTLRDGPIDNGMSSGTGVVSTSASSSTSHPSSTTTFVAATPTYTPMSDCPASNDTSYTSSYAQSSGSVPAGTGLNFTKYCDISSPLADSSATRVAEAYVYSFSDCVEICAGYNFLNADSNCTVAVYKAKGTRPSNCWIGSSNNNDVSALENQNGTDVALLESHS</sequence>
<accession>A0AAQ3R716</accession>
<organism evidence="3 4">
    <name type="scientific">Acrodontium crateriforme</name>
    <dbReference type="NCBI Taxonomy" id="150365"/>
    <lineage>
        <taxon>Eukaryota</taxon>
        <taxon>Fungi</taxon>
        <taxon>Dikarya</taxon>
        <taxon>Ascomycota</taxon>
        <taxon>Pezizomycotina</taxon>
        <taxon>Dothideomycetes</taxon>
        <taxon>Dothideomycetidae</taxon>
        <taxon>Mycosphaerellales</taxon>
        <taxon>Teratosphaeriaceae</taxon>
        <taxon>Acrodontium</taxon>
    </lineage>
</organism>
<feature type="compositionally biased region" description="Low complexity" evidence="1">
    <location>
        <begin position="147"/>
        <end position="168"/>
    </location>
</feature>
<evidence type="ECO:0000256" key="1">
    <source>
        <dbReference type="SAM" id="MobiDB-lite"/>
    </source>
</evidence>
<feature type="region of interest" description="Disordered" evidence="1">
    <location>
        <begin position="1"/>
        <end position="34"/>
    </location>
</feature>
<dbReference type="EMBL" id="CP138580">
    <property type="protein sequence ID" value="WPG97584.1"/>
    <property type="molecule type" value="Genomic_DNA"/>
</dbReference>
<evidence type="ECO:0000256" key="2">
    <source>
        <dbReference type="SAM" id="Phobius"/>
    </source>
</evidence>
<reference evidence="3 4" key="1">
    <citation type="submission" date="2023-11" db="EMBL/GenBank/DDBJ databases">
        <title>An acidophilic fungus is an integral part of prey digestion in a carnivorous sundew plant.</title>
        <authorList>
            <person name="Tsai I.J."/>
        </authorList>
    </citation>
    <scope>NUCLEOTIDE SEQUENCE [LARGE SCALE GENOMIC DNA]</scope>
    <source>
        <strain evidence="3">169a</strain>
    </source>
</reference>
<keyword evidence="2" id="KW-0472">Membrane</keyword>
<proteinExistence type="predicted"/>
<keyword evidence="2" id="KW-0812">Transmembrane</keyword>
<evidence type="ECO:0008006" key="5">
    <source>
        <dbReference type="Google" id="ProtNLM"/>
    </source>
</evidence>
<gene>
    <name evidence="3" type="ORF">R9X50_00036200</name>
</gene>
<name>A0AAQ3R716_9PEZI</name>